<evidence type="ECO:0000313" key="2">
    <source>
        <dbReference type="EMBL" id="AZG74048.1"/>
    </source>
</evidence>
<name>A0A3G8LZB4_9GAMM</name>
<accession>A0A3G8LZB4</accession>
<gene>
    <name evidence="2" type="ORF">EGC82_15605</name>
</gene>
<evidence type="ECO:0000313" key="3">
    <source>
        <dbReference type="Proteomes" id="UP000278035"/>
    </source>
</evidence>
<dbReference type="AlphaFoldDB" id="A0A3G8LZB4"/>
<reference evidence="3" key="1">
    <citation type="submission" date="2018-11" db="EMBL/GenBank/DDBJ databases">
        <title>Shewanella sp. M2.</title>
        <authorList>
            <person name="Hwang Y.J."/>
            <person name="Hwang C.Y."/>
        </authorList>
    </citation>
    <scope>NUCLEOTIDE SEQUENCE [LARGE SCALE GENOMIC DNA]</scope>
    <source>
        <strain evidence="3">LMG 19866</strain>
    </source>
</reference>
<organism evidence="2 3">
    <name type="scientific">Shewanella livingstonensis</name>
    <dbReference type="NCBI Taxonomy" id="150120"/>
    <lineage>
        <taxon>Bacteria</taxon>
        <taxon>Pseudomonadati</taxon>
        <taxon>Pseudomonadota</taxon>
        <taxon>Gammaproteobacteria</taxon>
        <taxon>Alteromonadales</taxon>
        <taxon>Shewanellaceae</taxon>
        <taxon>Shewanella</taxon>
    </lineage>
</organism>
<evidence type="ECO:0000256" key="1">
    <source>
        <dbReference type="SAM" id="MobiDB-lite"/>
    </source>
</evidence>
<keyword evidence="3" id="KW-1185">Reference proteome</keyword>
<sequence length="75" mass="8257">MITNNESRGALHNSQVELGDANNSAPKGAMPKQLSQSLSFVGPVLERGCTVIVFLSHDKKNDIHIKWVLLWSATR</sequence>
<dbReference type="Proteomes" id="UP000278035">
    <property type="component" value="Chromosome"/>
</dbReference>
<protein>
    <submittedName>
        <fullName evidence="2">Uncharacterized protein</fullName>
    </submittedName>
</protein>
<feature type="region of interest" description="Disordered" evidence="1">
    <location>
        <begin position="1"/>
        <end position="32"/>
    </location>
</feature>
<feature type="compositionally biased region" description="Polar residues" evidence="1">
    <location>
        <begin position="1"/>
        <end position="25"/>
    </location>
</feature>
<dbReference type="KEGG" id="slj:EGC82_15605"/>
<proteinExistence type="predicted"/>
<dbReference type="EMBL" id="CP034015">
    <property type="protein sequence ID" value="AZG74048.1"/>
    <property type="molecule type" value="Genomic_DNA"/>
</dbReference>